<dbReference type="Proteomes" id="UP000019149">
    <property type="component" value="Unassembled WGS sequence"/>
</dbReference>
<reference evidence="2 3" key="1">
    <citation type="journal article" date="2013" name="Nat. Genet.">
        <title>The genome of the hydatid tapeworm Echinococcus granulosus.</title>
        <authorList>
            <person name="Zheng H."/>
            <person name="Zhang W."/>
            <person name="Zhang L."/>
            <person name="Zhang Z."/>
            <person name="Li J."/>
            <person name="Lu G."/>
            <person name="Zhu Y."/>
            <person name="Wang Y."/>
            <person name="Huang Y."/>
            <person name="Liu J."/>
            <person name="Kang H."/>
            <person name="Chen J."/>
            <person name="Wang L."/>
            <person name="Chen A."/>
            <person name="Yu S."/>
            <person name="Gao Z."/>
            <person name="Jin L."/>
            <person name="Gu W."/>
            <person name="Wang Z."/>
            <person name="Zhao L."/>
            <person name="Shi B."/>
            <person name="Wen H."/>
            <person name="Lin R."/>
            <person name="Jones M.K."/>
            <person name="Brejova B."/>
            <person name="Vinar T."/>
            <person name="Zhao G."/>
            <person name="McManus D.P."/>
            <person name="Chen Z."/>
            <person name="Zhou Y."/>
            <person name="Wang S."/>
        </authorList>
    </citation>
    <scope>NUCLEOTIDE SEQUENCE [LARGE SCALE GENOMIC DNA]</scope>
</reference>
<evidence type="ECO:0000313" key="2">
    <source>
        <dbReference type="EMBL" id="EUB55188.1"/>
    </source>
</evidence>
<dbReference type="CTD" id="36345666"/>
<accession>W6U295</accession>
<dbReference type="RefSeq" id="XP_024346384.1">
    <property type="nucleotide sequence ID" value="XM_024499200.1"/>
</dbReference>
<name>W6U295_ECHGR</name>
<dbReference type="GeneID" id="36345666"/>
<protein>
    <submittedName>
        <fullName evidence="2">Uncharacterized protein</fullName>
    </submittedName>
</protein>
<dbReference type="AlphaFoldDB" id="W6U295"/>
<sequence>MFDIIKVTTCFHKTFAFYVIIFLIVSVQCRNAFNPKLRLRFCLLKYWLGYLAGNKLKLDVLQGLDRSSKHSPKKNFGKEKKKNTRICLSSKFSHLYKVKFHICHYFSRFFLIVDAQIGSIEDDTRIIRGPINSSFTLQSVLPDVYKAVVINNRSFPITNGVCTTSYFTCAYIQVKSFALKDLFINYYSASISRGGDVDRKNFGRFKLDYVYTTKEVRNCCINCCVPKQRVDTFHKNNLIRNPNQPFFIDALNMTEAKLTSTFNGTGTPVCRFWFLISALDSLHSSISSLSHIHLCTFGICLFVCFNGRLRVDAKKFIAGPRPVAGANSQIWVVINLLLTVKASLDSFPRTSEYKKSNIALLNSKFLDFPPTAIQRTPLKTSSTPV</sequence>
<comment type="caution">
    <text evidence="2">The sequence shown here is derived from an EMBL/GenBank/DDBJ whole genome shotgun (WGS) entry which is preliminary data.</text>
</comment>
<keyword evidence="1" id="KW-0812">Transmembrane</keyword>
<keyword evidence="1" id="KW-0472">Membrane</keyword>
<feature type="transmembrane region" description="Helical" evidence="1">
    <location>
        <begin position="15"/>
        <end position="33"/>
    </location>
</feature>
<gene>
    <name evidence="2" type="ORF">EGR_09951</name>
</gene>
<dbReference type="EMBL" id="APAU02000178">
    <property type="protein sequence ID" value="EUB55188.1"/>
    <property type="molecule type" value="Genomic_DNA"/>
</dbReference>
<proteinExistence type="predicted"/>
<dbReference type="KEGG" id="egl:EGR_09951"/>
<keyword evidence="3" id="KW-1185">Reference proteome</keyword>
<organism evidence="2 3">
    <name type="scientific">Echinococcus granulosus</name>
    <name type="common">Hydatid tapeworm</name>
    <dbReference type="NCBI Taxonomy" id="6210"/>
    <lineage>
        <taxon>Eukaryota</taxon>
        <taxon>Metazoa</taxon>
        <taxon>Spiralia</taxon>
        <taxon>Lophotrochozoa</taxon>
        <taxon>Platyhelminthes</taxon>
        <taxon>Cestoda</taxon>
        <taxon>Eucestoda</taxon>
        <taxon>Cyclophyllidea</taxon>
        <taxon>Taeniidae</taxon>
        <taxon>Echinococcus</taxon>
        <taxon>Echinococcus granulosus group</taxon>
    </lineage>
</organism>
<evidence type="ECO:0000256" key="1">
    <source>
        <dbReference type="SAM" id="Phobius"/>
    </source>
</evidence>
<keyword evidence="1" id="KW-1133">Transmembrane helix</keyword>
<evidence type="ECO:0000313" key="3">
    <source>
        <dbReference type="Proteomes" id="UP000019149"/>
    </source>
</evidence>